<dbReference type="Proteomes" id="UP000633365">
    <property type="component" value="Unassembled WGS sequence"/>
</dbReference>
<evidence type="ECO:0000313" key="1">
    <source>
        <dbReference type="EMBL" id="MBK6088867.1"/>
    </source>
</evidence>
<sequence>MKLEKQTKISSVHFKYVGTDEQFSDFIRSVIKDYIVDDTLLPDEDDAIIVEKSA</sequence>
<dbReference type="EMBL" id="JAEQMG010000094">
    <property type="protein sequence ID" value="MBK6088867.1"/>
    <property type="molecule type" value="Genomic_DNA"/>
</dbReference>
<name>A0A934WS14_9FIRM</name>
<evidence type="ECO:0000313" key="2">
    <source>
        <dbReference type="Proteomes" id="UP000633365"/>
    </source>
</evidence>
<reference evidence="1" key="1">
    <citation type="submission" date="2021-01" db="EMBL/GenBank/DDBJ databases">
        <title>Genome public.</title>
        <authorList>
            <person name="Liu C."/>
            <person name="Sun Q."/>
        </authorList>
    </citation>
    <scope>NUCLEOTIDE SEQUENCE</scope>
    <source>
        <strain evidence="1">M6</strain>
    </source>
</reference>
<dbReference type="RefSeq" id="WP_201427685.1">
    <property type="nucleotide sequence ID" value="NZ_JAEQMG010000094.1"/>
</dbReference>
<comment type="caution">
    <text evidence="1">The sequence shown here is derived from an EMBL/GenBank/DDBJ whole genome shotgun (WGS) entry which is preliminary data.</text>
</comment>
<gene>
    <name evidence="1" type="ORF">JKK62_09440</name>
</gene>
<accession>A0A934WS14</accession>
<keyword evidence="2" id="KW-1185">Reference proteome</keyword>
<proteinExistence type="predicted"/>
<organism evidence="1 2">
    <name type="scientific">Ruminococcus difficilis</name>
    <dbReference type="NCBI Taxonomy" id="2763069"/>
    <lineage>
        <taxon>Bacteria</taxon>
        <taxon>Bacillati</taxon>
        <taxon>Bacillota</taxon>
        <taxon>Clostridia</taxon>
        <taxon>Eubacteriales</taxon>
        <taxon>Oscillospiraceae</taxon>
        <taxon>Ruminococcus</taxon>
    </lineage>
</organism>
<protein>
    <submittedName>
        <fullName evidence="1">Uncharacterized protein</fullName>
    </submittedName>
</protein>
<dbReference type="AlphaFoldDB" id="A0A934WS14"/>